<evidence type="ECO:0000313" key="1">
    <source>
        <dbReference type="EMBL" id="MCS0497881.1"/>
    </source>
</evidence>
<evidence type="ECO:0000313" key="2">
    <source>
        <dbReference type="Proteomes" id="UP001151088"/>
    </source>
</evidence>
<accession>A0A9X2PIU2</accession>
<proteinExistence type="predicted"/>
<organism evidence="1 2">
    <name type="scientific">Ancylobacter mangrovi</name>
    <dbReference type="NCBI Taxonomy" id="2972472"/>
    <lineage>
        <taxon>Bacteria</taxon>
        <taxon>Pseudomonadati</taxon>
        <taxon>Pseudomonadota</taxon>
        <taxon>Alphaproteobacteria</taxon>
        <taxon>Hyphomicrobiales</taxon>
        <taxon>Xanthobacteraceae</taxon>
        <taxon>Ancylobacter</taxon>
    </lineage>
</organism>
<keyword evidence="2" id="KW-1185">Reference proteome</keyword>
<comment type="caution">
    <text evidence="1">The sequence shown here is derived from an EMBL/GenBank/DDBJ whole genome shotgun (WGS) entry which is preliminary data.</text>
</comment>
<dbReference type="RefSeq" id="WP_258735038.1">
    <property type="nucleotide sequence ID" value="NZ_JANTHZ010000015.1"/>
</dbReference>
<name>A0A9X2PIU2_9HYPH</name>
<dbReference type="EMBL" id="JANTHZ010000015">
    <property type="protein sequence ID" value="MCS0497881.1"/>
    <property type="molecule type" value="Genomic_DNA"/>
</dbReference>
<gene>
    <name evidence="1" type="ORF">NVS89_22580</name>
</gene>
<dbReference type="AlphaFoldDB" id="A0A9X2PIU2"/>
<reference evidence="1" key="1">
    <citation type="submission" date="2022-08" db="EMBL/GenBank/DDBJ databases">
        <authorList>
            <person name="Li F."/>
        </authorList>
    </citation>
    <scope>NUCLEOTIDE SEQUENCE</scope>
    <source>
        <strain evidence="1">MQZ15Z-1</strain>
    </source>
</reference>
<sequence>MTPLAYQIVKELTLPIRDRTFSDPTGLLPRMSDIHCFELSEVFALIVQLVAEGGKPIIAMARETSFLPASRTWVEWKDPDSGERSGFLLEELGGVAWVCGARRAEGHFASFPIEFTVPLAGSSDMERDGIVRVKGKMPEEHNRAVSLLSLALTGALAFINTPKIIGRRQHMPHRGLERRLVAQRRAIGKFPLHAWTEIKLHVTPPHDASGEKSTEAHLTGERALHFCRAHLRIRLGKLEVVRGHWRGDASLGIRRSRYVLKADGSARA</sequence>
<dbReference type="Proteomes" id="UP001151088">
    <property type="component" value="Unassembled WGS sequence"/>
</dbReference>
<protein>
    <submittedName>
        <fullName evidence="1">Uncharacterized protein</fullName>
    </submittedName>
</protein>